<evidence type="ECO:0000256" key="6">
    <source>
        <dbReference type="SAM" id="Phobius"/>
    </source>
</evidence>
<feature type="transmembrane region" description="Helical" evidence="6">
    <location>
        <begin position="6"/>
        <end position="25"/>
    </location>
</feature>
<feature type="transmembrane region" description="Helical" evidence="6">
    <location>
        <begin position="149"/>
        <end position="172"/>
    </location>
</feature>
<keyword evidence="2" id="KW-1003">Cell membrane</keyword>
<keyword evidence="5 6" id="KW-0472">Membrane</keyword>
<evidence type="ECO:0000256" key="4">
    <source>
        <dbReference type="ARBA" id="ARBA00022989"/>
    </source>
</evidence>
<evidence type="ECO:0000256" key="1">
    <source>
        <dbReference type="ARBA" id="ARBA00004651"/>
    </source>
</evidence>
<feature type="transmembrane region" description="Helical" evidence="6">
    <location>
        <begin position="126"/>
        <end position="143"/>
    </location>
</feature>
<feature type="transmembrane region" description="Helical" evidence="6">
    <location>
        <begin position="37"/>
        <end position="60"/>
    </location>
</feature>
<dbReference type="RefSeq" id="WP_194701611.1">
    <property type="nucleotide sequence ID" value="NZ_JADKNH010000005.1"/>
</dbReference>
<comment type="subcellular location">
    <subcellularLocation>
        <location evidence="1">Cell membrane</location>
        <topology evidence="1">Multi-pass membrane protein</topology>
    </subcellularLocation>
</comment>
<comment type="caution">
    <text evidence="7">The sequence shown here is derived from an EMBL/GenBank/DDBJ whole genome shotgun (WGS) entry which is preliminary data.</text>
</comment>
<evidence type="ECO:0000313" key="8">
    <source>
        <dbReference type="Proteomes" id="UP000614200"/>
    </source>
</evidence>
<keyword evidence="3 6" id="KW-0812">Transmembrane</keyword>
<dbReference type="PANTHER" id="PTHR30086">
    <property type="entry name" value="ARGININE EXPORTER PROTEIN ARGO"/>
    <property type="match status" value="1"/>
</dbReference>
<reference evidence="7 8" key="1">
    <citation type="submission" date="2020-11" db="EMBL/GenBank/DDBJ databases">
        <title>Fusibacter basophilias sp. nov.</title>
        <authorList>
            <person name="Qiu D."/>
        </authorList>
    </citation>
    <scope>NUCLEOTIDE SEQUENCE [LARGE SCALE GENOMIC DNA]</scope>
    <source>
        <strain evidence="7 8">Q10-2</strain>
    </source>
</reference>
<keyword evidence="4 6" id="KW-1133">Transmembrane helix</keyword>
<proteinExistence type="predicted"/>
<feature type="transmembrane region" description="Helical" evidence="6">
    <location>
        <begin position="184"/>
        <end position="203"/>
    </location>
</feature>
<dbReference type="Proteomes" id="UP000614200">
    <property type="component" value="Unassembled WGS sequence"/>
</dbReference>
<dbReference type="EMBL" id="JADKNH010000005">
    <property type="protein sequence ID" value="MBF4693374.1"/>
    <property type="molecule type" value="Genomic_DNA"/>
</dbReference>
<evidence type="ECO:0000256" key="5">
    <source>
        <dbReference type="ARBA" id="ARBA00023136"/>
    </source>
</evidence>
<dbReference type="PANTHER" id="PTHR30086:SF20">
    <property type="entry name" value="ARGININE EXPORTER PROTEIN ARGO-RELATED"/>
    <property type="match status" value="1"/>
</dbReference>
<evidence type="ECO:0000256" key="2">
    <source>
        <dbReference type="ARBA" id="ARBA00022475"/>
    </source>
</evidence>
<dbReference type="Pfam" id="PF01810">
    <property type="entry name" value="LysE"/>
    <property type="match status" value="1"/>
</dbReference>
<accession>A0ABR9ZSD1</accession>
<dbReference type="InterPro" id="IPR001123">
    <property type="entry name" value="LeuE-type"/>
</dbReference>
<sequence length="204" mass="23045">MFNLSAFLSYVIVVTFTPGPNNIMSMANASRVGYKKTLNFILGVTTGFFLIMLFSSYFNIALSAFLPKINSYMSVIGALYMLYLALQIMGFHIKKTSHENHKDHSDASKLNSYKSGMILQFINPKVILYGITLTSNFIIPYFSSSYQLVLFSLFLAFVAFLSNSSWALFGSLFNRFLSNYEKPFNIIMGLILIYSALTLSGLWH</sequence>
<keyword evidence="8" id="KW-1185">Reference proteome</keyword>
<organism evidence="7 8">
    <name type="scientific">Fusibacter ferrireducens</name>
    <dbReference type="NCBI Taxonomy" id="2785058"/>
    <lineage>
        <taxon>Bacteria</taxon>
        <taxon>Bacillati</taxon>
        <taxon>Bacillota</taxon>
        <taxon>Clostridia</taxon>
        <taxon>Eubacteriales</taxon>
        <taxon>Eubacteriales Family XII. Incertae Sedis</taxon>
        <taxon>Fusibacter</taxon>
    </lineage>
</organism>
<gene>
    <name evidence="7" type="ORF">ISU02_09595</name>
</gene>
<evidence type="ECO:0000256" key="3">
    <source>
        <dbReference type="ARBA" id="ARBA00022692"/>
    </source>
</evidence>
<feature type="transmembrane region" description="Helical" evidence="6">
    <location>
        <begin position="72"/>
        <end position="93"/>
    </location>
</feature>
<evidence type="ECO:0000313" key="7">
    <source>
        <dbReference type="EMBL" id="MBF4693374.1"/>
    </source>
</evidence>
<name>A0ABR9ZSD1_9FIRM</name>
<protein>
    <submittedName>
        <fullName evidence="7">LysE family transporter</fullName>
    </submittedName>
</protein>